<evidence type="ECO:0000313" key="3">
    <source>
        <dbReference type="Proteomes" id="UP000237466"/>
    </source>
</evidence>
<name>A0A2S3R8V6_VIBVL</name>
<dbReference type="Proteomes" id="UP000237466">
    <property type="component" value="Unassembled WGS sequence"/>
</dbReference>
<sequence length="926" mass="104862">MHTLPTLYLKGTFNGWGLDTPFVPVSPQQLQACVVLSADRHQFKIADKDGTAQWTFSAHPTQAIELTEAIAHPLIATQGIGNDLVYIPQKTERFTLTLDCSQPQPSLTITNGANNAEVEVERAQLHSQLIPTCGPTPNAPHREHAIAIDTLFDTLAIEESCRFPFVFGDNVDGYYEGQTHSFVGAGRYRHHQGWYLGGFAAFVNGQLLNKPEACCARLLPYGIEHHYACHNRDHLSVHSGQRRVALSVQSAEPTTLAIVPELNIALNDCQIKTYGQCVLVEINPERVPEGAPRFLALSANQAVEVQEVTFEQCPALDHAVHLDGGNCKLRLTTSQPSTLLTLYLCFEHDKETAIQQAQNAAYQHADLQHQHQLYHFLTDNDFYCDDQEYNRAVMWARLASRTFVSHEFGLGIWAGLPWFKDCWGRDTFIALSGTSLINGLFDEAKAIISNFASMQKSNLDDVNHGRIPNRVTSKTNIIYNTTDGTPWMIREIMEYLHYSGDMAFAQQIYPVVQRFIQGVEKHYLDEDGLMSHRDPDTWMDAKINGQIPWSPRGPKANDIQALWFESLQIAEQLALWQGDEAFAQHCHQLATKAQESFVTKFWQPEERCLADCLRHGDEADLSQRPNQLMALTIPMKRNLLAAEIGQHLVKNCVDQLLFPWGICSLAQSHQDFHPYHDNRSEYHKDAAYHNGTIWGWNAGFTVSALCQFGQQDFAYQLSKNLAKQILTQGHRGTMSENLDAFQQDENALVMTGTYAQAWSVSEFARNAQQDYLGFMPRLAEKRMLLHPQLPARWHKVKARLPFGQHNALLFTVTRQDNTGQSNTLIYSVKPERVEPDIQLTLVLELEDKQLHLTFPLNEARSFIVSDGQLKPLAQEVTLTVVDKPHYALLENLSFAQPDWQRKHHALQQQDYLRQKRMADNLALAED</sequence>
<dbReference type="InterPro" id="IPR010401">
    <property type="entry name" value="AGL/Gdb1"/>
</dbReference>
<dbReference type="GO" id="GO:0005980">
    <property type="term" value="P:glycogen catabolic process"/>
    <property type="evidence" value="ECO:0007669"/>
    <property type="project" value="InterPro"/>
</dbReference>
<organism evidence="2 3">
    <name type="scientific">Vibrio vulnificus</name>
    <dbReference type="NCBI Taxonomy" id="672"/>
    <lineage>
        <taxon>Bacteria</taxon>
        <taxon>Pseudomonadati</taxon>
        <taxon>Pseudomonadota</taxon>
        <taxon>Gammaproteobacteria</taxon>
        <taxon>Vibrionales</taxon>
        <taxon>Vibrionaceae</taxon>
        <taxon>Vibrio</taxon>
    </lineage>
</organism>
<evidence type="ECO:0000313" key="2">
    <source>
        <dbReference type="EMBL" id="POB50134.1"/>
    </source>
</evidence>
<evidence type="ECO:0000259" key="1">
    <source>
        <dbReference type="Pfam" id="PF06202"/>
    </source>
</evidence>
<dbReference type="InterPro" id="IPR032790">
    <property type="entry name" value="GDE_C"/>
</dbReference>
<dbReference type="RefSeq" id="WP_103199600.1">
    <property type="nucleotide sequence ID" value="NZ_PDGH01000008.1"/>
</dbReference>
<dbReference type="Gene3D" id="1.50.10.10">
    <property type="match status" value="1"/>
</dbReference>
<gene>
    <name evidence="2" type="ORF">CRN52_00750</name>
</gene>
<dbReference type="InterPro" id="IPR012341">
    <property type="entry name" value="6hp_glycosidase-like_sf"/>
</dbReference>
<dbReference type="PANTHER" id="PTHR10569:SF2">
    <property type="entry name" value="GLYCOGEN DEBRANCHING ENZYME"/>
    <property type="match status" value="1"/>
</dbReference>
<dbReference type="InterPro" id="IPR008928">
    <property type="entry name" value="6-hairpin_glycosidase_sf"/>
</dbReference>
<reference evidence="2 3" key="1">
    <citation type="journal article" date="2018" name="Front. Microbiol.">
        <title>Phylogeny of Vibrio vulnificus from the Analysis of the Core-Genome: Implications for Intra-Species Taxonomy.</title>
        <authorList>
            <person name="Roig F.J."/>
            <person name="Gonzalez-Candelas F."/>
            <person name="Sanjuan E."/>
            <person name="Fouz B."/>
            <person name="Feil E.J."/>
            <person name="Llorens C."/>
            <person name="Baker-Austin C."/>
            <person name="Oliver J.D."/>
            <person name="Danin-Poleg Y."/>
            <person name="Gibas C.J."/>
            <person name="Kashi Y."/>
            <person name="Gulig P.A."/>
            <person name="Morrison S.S."/>
            <person name="Amaro C."/>
        </authorList>
    </citation>
    <scope>NUCLEOTIDE SEQUENCE [LARGE SCALE GENOMIC DNA]</scope>
    <source>
        <strain evidence="2 3">CECT4608</strain>
    </source>
</reference>
<dbReference type="GO" id="GO:0004135">
    <property type="term" value="F:amylo-alpha-1,6-glucosidase activity"/>
    <property type="evidence" value="ECO:0007669"/>
    <property type="project" value="InterPro"/>
</dbReference>
<dbReference type="GO" id="GO:0004134">
    <property type="term" value="F:4-alpha-glucanotransferase activity"/>
    <property type="evidence" value="ECO:0007669"/>
    <property type="project" value="InterPro"/>
</dbReference>
<protein>
    <submittedName>
        <fullName evidence="2">Glycogen debranching protein</fullName>
    </submittedName>
</protein>
<comment type="caution">
    <text evidence="2">The sequence shown here is derived from an EMBL/GenBank/DDBJ whole genome shotgun (WGS) entry which is preliminary data.</text>
</comment>
<dbReference type="PANTHER" id="PTHR10569">
    <property type="entry name" value="GLYCOGEN DEBRANCHING ENZYME"/>
    <property type="match status" value="1"/>
</dbReference>
<proteinExistence type="predicted"/>
<feature type="domain" description="Glycogen debranching enzyme C-terminal" evidence="1">
    <location>
        <begin position="407"/>
        <end position="764"/>
    </location>
</feature>
<dbReference type="EMBL" id="PDGH01000008">
    <property type="protein sequence ID" value="POB50134.1"/>
    <property type="molecule type" value="Genomic_DNA"/>
</dbReference>
<dbReference type="AlphaFoldDB" id="A0A2S3R8V6"/>
<dbReference type="SUPFAM" id="SSF48208">
    <property type="entry name" value="Six-hairpin glycosidases"/>
    <property type="match status" value="1"/>
</dbReference>
<dbReference type="Pfam" id="PF06202">
    <property type="entry name" value="GDE_C"/>
    <property type="match status" value="1"/>
</dbReference>
<accession>A0A2S3R8V6</accession>